<name>A0A1M5VE47_9FLAO</name>
<dbReference type="EMBL" id="FQXT01000002">
    <property type="protein sequence ID" value="SHH73510.1"/>
    <property type="molecule type" value="Genomic_DNA"/>
</dbReference>
<dbReference type="AlphaFoldDB" id="A0A1M5VE47"/>
<keyword evidence="4" id="KW-1185">Reference proteome</keyword>
<evidence type="ECO:0000313" key="3">
    <source>
        <dbReference type="Proteomes" id="UP000184240"/>
    </source>
</evidence>
<dbReference type="RefSeq" id="WP_072980526.1">
    <property type="nucleotide sequence ID" value="NZ_FQXT01000002.1"/>
</dbReference>
<gene>
    <name evidence="1" type="ORF">DSM01_14</name>
    <name evidence="2" type="ORF">SAMN04487999_0722</name>
</gene>
<organism evidence="2 3">
    <name type="scientific">Leeuwenhoekiella palythoae</name>
    <dbReference type="NCBI Taxonomy" id="573501"/>
    <lineage>
        <taxon>Bacteria</taxon>
        <taxon>Pseudomonadati</taxon>
        <taxon>Bacteroidota</taxon>
        <taxon>Flavobacteriia</taxon>
        <taxon>Flavobacteriales</taxon>
        <taxon>Flavobacteriaceae</taxon>
        <taxon>Leeuwenhoekiella</taxon>
    </lineage>
</organism>
<evidence type="ECO:0000313" key="2">
    <source>
        <dbReference type="EMBL" id="SHH73510.1"/>
    </source>
</evidence>
<evidence type="ECO:0000313" key="1">
    <source>
        <dbReference type="EMBL" id="RXG30880.1"/>
    </source>
</evidence>
<dbReference type="Proteomes" id="UP000184240">
    <property type="component" value="Unassembled WGS sequence"/>
</dbReference>
<reference evidence="3" key="2">
    <citation type="submission" date="2016-11" db="EMBL/GenBank/DDBJ databases">
        <authorList>
            <person name="Varghese N."/>
            <person name="Submissions S."/>
        </authorList>
    </citation>
    <scope>NUCLEOTIDE SEQUENCE [LARGE SCALE GENOMIC DNA]</scope>
    <source>
        <strain evidence="3">DSM 19859</strain>
    </source>
</reference>
<dbReference type="OrthoDB" id="1452502at2"/>
<accession>A0A1M5VE47</accession>
<reference evidence="2" key="1">
    <citation type="submission" date="2016-11" db="EMBL/GenBank/DDBJ databases">
        <authorList>
            <person name="Jaros S."/>
            <person name="Januszkiewicz K."/>
            <person name="Wedrychowicz H."/>
        </authorList>
    </citation>
    <scope>NUCLEOTIDE SEQUENCE [LARGE SCALE GENOMIC DNA]</scope>
    <source>
        <strain evidence="2">DSM 19859</strain>
    </source>
</reference>
<dbReference type="Proteomes" id="UP000290037">
    <property type="component" value="Unassembled WGS sequence"/>
</dbReference>
<protein>
    <submittedName>
        <fullName evidence="2">Uncharacterized protein</fullName>
    </submittedName>
</protein>
<proteinExistence type="predicted"/>
<dbReference type="STRING" id="573501.SAMN04487999_0722"/>
<sequence length="99" mass="11297">MNARIKQYISLLFLAFFLTTKMAGLHVLTHEDTDVKDDCAICHVLVTEHKTAVILQEPEAFVPDSFYPEYQEKQPITTAVFYQGTSYSYHLFSRPPPAA</sequence>
<evidence type="ECO:0000313" key="4">
    <source>
        <dbReference type="Proteomes" id="UP000290037"/>
    </source>
</evidence>
<dbReference type="EMBL" id="QOVN01000001">
    <property type="protein sequence ID" value="RXG30880.1"/>
    <property type="molecule type" value="Genomic_DNA"/>
</dbReference>
<reference evidence="1 4" key="3">
    <citation type="submission" date="2018-07" db="EMBL/GenBank/DDBJ databases">
        <title>Leeuwenhoekiella genomics.</title>
        <authorList>
            <person name="Tahon G."/>
            <person name="Willems A."/>
        </authorList>
    </citation>
    <scope>NUCLEOTIDE SEQUENCE [LARGE SCALE GENOMIC DNA]</scope>
    <source>
        <strain evidence="1 4">LMG 24856</strain>
    </source>
</reference>